<gene>
    <name evidence="1" type="ORF">JV551A3_V1_700271</name>
</gene>
<protein>
    <submittedName>
        <fullName evidence="1">Uncharacterized protein</fullName>
    </submittedName>
</protein>
<comment type="caution">
    <text evidence="1">The sequence shown here is derived from an EMBL/GenBank/DDBJ whole genome shotgun (WGS) entry which is preliminary data.</text>
</comment>
<evidence type="ECO:0000313" key="2">
    <source>
        <dbReference type="Proteomes" id="UP000294335"/>
    </source>
</evidence>
<organism evidence="1 2">
    <name type="scientific">Pseudomonas inefficax</name>
    <dbReference type="NCBI Taxonomy" id="2078786"/>
    <lineage>
        <taxon>Bacteria</taxon>
        <taxon>Pseudomonadati</taxon>
        <taxon>Pseudomonadota</taxon>
        <taxon>Gammaproteobacteria</taxon>
        <taxon>Pseudomonadales</taxon>
        <taxon>Pseudomonadaceae</taxon>
        <taxon>Pseudomonas</taxon>
    </lineage>
</organism>
<dbReference type="Proteomes" id="UP000294335">
    <property type="component" value="Unassembled WGS sequence"/>
</dbReference>
<reference evidence="1 2" key="1">
    <citation type="submission" date="2018-02" db="EMBL/GenBank/DDBJ databases">
        <authorList>
            <person name="Dubost A."/>
        </authorList>
    </citation>
    <scope>NUCLEOTIDE SEQUENCE [LARGE SCALE GENOMIC DNA]</scope>
    <source>
        <strain evidence="2">JV551A3</strain>
    </source>
</reference>
<accession>A0AAQ1P6C2</accession>
<sequence>MVLRVPAGASSSGLAIRVMCAPERKARMLVLADTARIDLHQGNGGTFAQARRTNNA</sequence>
<name>A0AAQ1P6C2_9PSED</name>
<evidence type="ECO:0000313" key="1">
    <source>
        <dbReference type="EMBL" id="SPO59999.1"/>
    </source>
</evidence>
<keyword evidence="2" id="KW-1185">Reference proteome</keyword>
<proteinExistence type="predicted"/>
<dbReference type="AlphaFoldDB" id="A0AAQ1P6C2"/>
<dbReference type="EMBL" id="OPYN01000070">
    <property type="protein sequence ID" value="SPO59999.1"/>
    <property type="molecule type" value="Genomic_DNA"/>
</dbReference>